<accession>A0A1D1UQ42</accession>
<comment type="subunit">
    <text evidence="2">Complex I is composed of 45 different subunits.</text>
</comment>
<dbReference type="Proteomes" id="UP000186922">
    <property type="component" value="Unassembled WGS sequence"/>
</dbReference>
<evidence type="ECO:0000256" key="2">
    <source>
        <dbReference type="RuleBase" id="RU363103"/>
    </source>
</evidence>
<dbReference type="OrthoDB" id="274641at2759"/>
<dbReference type="Pfam" id="PF05071">
    <property type="entry name" value="NDUFA12"/>
    <property type="match status" value="1"/>
</dbReference>
<protein>
    <recommendedName>
        <fullName evidence="2">NADH dehydrogenase [ubiquinone] 1 alpha subcomplex subunit 12</fullName>
    </recommendedName>
</protein>
<reference evidence="3 4" key="1">
    <citation type="journal article" date="2016" name="Nat. Commun.">
        <title>Extremotolerant tardigrade genome and improved radiotolerance of human cultured cells by tardigrade-unique protein.</title>
        <authorList>
            <person name="Hashimoto T."/>
            <person name="Horikawa D.D."/>
            <person name="Saito Y."/>
            <person name="Kuwahara H."/>
            <person name="Kozuka-Hata H."/>
            <person name="Shin-I T."/>
            <person name="Minakuchi Y."/>
            <person name="Ohishi K."/>
            <person name="Motoyama A."/>
            <person name="Aizu T."/>
            <person name="Enomoto A."/>
            <person name="Kondo K."/>
            <person name="Tanaka S."/>
            <person name="Hara Y."/>
            <person name="Koshikawa S."/>
            <person name="Sagara H."/>
            <person name="Miura T."/>
            <person name="Yokobori S."/>
            <person name="Miyagawa K."/>
            <person name="Suzuki Y."/>
            <person name="Kubo T."/>
            <person name="Oyama M."/>
            <person name="Kohara Y."/>
            <person name="Fujiyama A."/>
            <person name="Arakawa K."/>
            <person name="Katayama T."/>
            <person name="Toyoda A."/>
            <person name="Kunieda T."/>
        </authorList>
    </citation>
    <scope>NUCLEOTIDE SEQUENCE [LARGE SCALE GENOMIC DNA]</scope>
    <source>
        <strain evidence="3 4">YOKOZUNA-1</strain>
    </source>
</reference>
<dbReference type="AlphaFoldDB" id="A0A1D1UQ42"/>
<evidence type="ECO:0000313" key="3">
    <source>
        <dbReference type="EMBL" id="GAU89782.1"/>
    </source>
</evidence>
<dbReference type="InterPro" id="IPR007763">
    <property type="entry name" value="NDUFA12"/>
</dbReference>
<name>A0A1D1UQ42_RAMVA</name>
<comment type="function">
    <text evidence="2">Accessory subunit of the mitochondrial membrane respiratory chain NADH dehydrogenase (Complex I), that is believed not to be involved in catalysis. Complex I functions in the transfer of electrons from NADH to the respiratory chain. The immediate electron acceptor for the enzyme is believed to be ubiquinone.</text>
</comment>
<dbReference type="GO" id="GO:0045271">
    <property type="term" value="C:respiratory chain complex I"/>
    <property type="evidence" value="ECO:0007669"/>
    <property type="project" value="InterPro"/>
</dbReference>
<dbReference type="GO" id="GO:0006979">
    <property type="term" value="P:response to oxidative stress"/>
    <property type="evidence" value="ECO:0007669"/>
    <property type="project" value="TreeGrafter"/>
</dbReference>
<sequence>MSLIQKTLNLFRAIKQNGGILSSLKTLYVTDDLKWGTHVGTDKYGNKYYENNYYFLSRNRWVIYNPDFHLDYDGSQIPPEWHMWMHYTTDKPPTVKPPVNYKWMVPHQENKSGSSEMYYPYSTTRTKIESWQPAHLRTADTEEQNPKLFNIPQNNRIGVQ</sequence>
<keyword evidence="2" id="KW-0813">Transport</keyword>
<evidence type="ECO:0000313" key="4">
    <source>
        <dbReference type="Proteomes" id="UP000186922"/>
    </source>
</evidence>
<dbReference type="PANTHER" id="PTHR12910:SF2">
    <property type="entry name" value="NADH DEHYDROGENASE [UBIQUINONE] 1 ALPHA SUBCOMPLEX SUBUNIT 12"/>
    <property type="match status" value="1"/>
</dbReference>
<keyword evidence="2" id="KW-0496">Mitochondrion</keyword>
<gene>
    <name evidence="3" type="primary">RvY_02293-1</name>
    <name evidence="3" type="synonym">RvY_02293.1</name>
    <name evidence="3" type="ORF">RvY_02293</name>
</gene>
<comment type="caution">
    <text evidence="3">The sequence shown here is derived from an EMBL/GenBank/DDBJ whole genome shotgun (WGS) entry which is preliminary data.</text>
</comment>
<keyword evidence="2" id="KW-0679">Respiratory chain</keyword>
<dbReference type="EMBL" id="BDGG01000001">
    <property type="protein sequence ID" value="GAU89782.1"/>
    <property type="molecule type" value="Genomic_DNA"/>
</dbReference>
<keyword evidence="2" id="KW-0472">Membrane</keyword>
<comment type="similarity">
    <text evidence="1 2">Belongs to the complex I NDUFA12 subunit family.</text>
</comment>
<dbReference type="PANTHER" id="PTHR12910">
    <property type="entry name" value="NADH-UBIQUINONE OXIDOREDUCTASE SUBUNIT B17.2"/>
    <property type="match status" value="1"/>
</dbReference>
<dbReference type="GO" id="GO:0005743">
    <property type="term" value="C:mitochondrial inner membrane"/>
    <property type="evidence" value="ECO:0007669"/>
    <property type="project" value="UniProtKB-SubCell"/>
</dbReference>
<evidence type="ECO:0000256" key="1">
    <source>
        <dbReference type="ARBA" id="ARBA00007355"/>
    </source>
</evidence>
<keyword evidence="4" id="KW-1185">Reference proteome</keyword>
<proteinExistence type="inferred from homology"/>
<organism evidence="3 4">
    <name type="scientific">Ramazzottius varieornatus</name>
    <name type="common">Water bear</name>
    <name type="synonym">Tardigrade</name>
    <dbReference type="NCBI Taxonomy" id="947166"/>
    <lineage>
        <taxon>Eukaryota</taxon>
        <taxon>Metazoa</taxon>
        <taxon>Ecdysozoa</taxon>
        <taxon>Tardigrada</taxon>
        <taxon>Eutardigrada</taxon>
        <taxon>Parachela</taxon>
        <taxon>Hypsibioidea</taxon>
        <taxon>Ramazzottiidae</taxon>
        <taxon>Ramazzottius</taxon>
    </lineage>
</organism>
<comment type="subcellular location">
    <subcellularLocation>
        <location evidence="2">Mitochondrion inner membrane</location>
        <topology evidence="2">Peripheral membrane protein</topology>
        <orientation evidence="2">Matrix side</orientation>
    </subcellularLocation>
</comment>
<keyword evidence="2" id="KW-0999">Mitochondrion inner membrane</keyword>
<dbReference type="STRING" id="947166.A0A1D1UQ42"/>
<keyword evidence="2" id="KW-0249">Electron transport</keyword>